<dbReference type="EMBL" id="CAJPEX010002913">
    <property type="protein sequence ID" value="CAG0921646.1"/>
    <property type="molecule type" value="Genomic_DNA"/>
</dbReference>
<dbReference type="EMBL" id="OA884950">
    <property type="protein sequence ID" value="CAD7281494.1"/>
    <property type="molecule type" value="Genomic_DNA"/>
</dbReference>
<dbReference type="InterPro" id="IPR052206">
    <property type="entry name" value="Retinol_saturase"/>
</dbReference>
<evidence type="ECO:0000256" key="1">
    <source>
        <dbReference type="ARBA" id="ARBA00005855"/>
    </source>
</evidence>
<evidence type="ECO:0000256" key="7">
    <source>
        <dbReference type="SAM" id="SignalP"/>
    </source>
</evidence>
<name>A0A7R9GHM7_9CRUS</name>
<evidence type="ECO:0000313" key="9">
    <source>
        <dbReference type="Proteomes" id="UP000678499"/>
    </source>
</evidence>
<comment type="similarity">
    <text evidence="1">Belongs to the carotenoid/retinoid oxidoreductase family. CrtISO subfamily.</text>
</comment>
<dbReference type="PANTHER" id="PTHR46091:SF3">
    <property type="entry name" value="AMINE OXIDASE DOMAIN-CONTAINING PROTEIN"/>
    <property type="match status" value="1"/>
</dbReference>
<proteinExistence type="inferred from homology"/>
<keyword evidence="3 7" id="KW-0732">Signal</keyword>
<keyword evidence="4" id="KW-0274">FAD</keyword>
<dbReference type="Proteomes" id="UP000678499">
    <property type="component" value="Unassembled WGS sequence"/>
</dbReference>
<dbReference type="Gene3D" id="3.50.50.60">
    <property type="entry name" value="FAD/NAD(P)-binding domain"/>
    <property type="match status" value="2"/>
</dbReference>
<keyword evidence="2" id="KW-0285">Flavoprotein</keyword>
<evidence type="ECO:0000256" key="3">
    <source>
        <dbReference type="ARBA" id="ARBA00022729"/>
    </source>
</evidence>
<evidence type="ECO:0000256" key="6">
    <source>
        <dbReference type="ARBA" id="ARBA00023027"/>
    </source>
</evidence>
<feature type="signal peptide" evidence="7">
    <location>
        <begin position="1"/>
        <end position="22"/>
    </location>
</feature>
<evidence type="ECO:0000256" key="2">
    <source>
        <dbReference type="ARBA" id="ARBA00022630"/>
    </source>
</evidence>
<dbReference type="SUPFAM" id="SSF51905">
    <property type="entry name" value="FAD/NAD(P)-binding domain"/>
    <property type="match status" value="1"/>
</dbReference>
<feature type="chain" id="PRO_5036403301" description="All-trans-retinol 13,14-reductase" evidence="7">
    <location>
        <begin position="23"/>
        <end position="543"/>
    </location>
</feature>
<evidence type="ECO:0000313" key="8">
    <source>
        <dbReference type="EMBL" id="CAD7281494.1"/>
    </source>
</evidence>
<dbReference type="Pfam" id="PF13450">
    <property type="entry name" value="NAD_binding_8"/>
    <property type="match status" value="1"/>
</dbReference>
<dbReference type="InterPro" id="IPR036188">
    <property type="entry name" value="FAD/NAD-bd_sf"/>
</dbReference>
<keyword evidence="9" id="KW-1185">Reference proteome</keyword>
<dbReference type="PANTHER" id="PTHR46091">
    <property type="entry name" value="BLR7054 PROTEIN"/>
    <property type="match status" value="1"/>
</dbReference>
<accession>A0A7R9GHM7</accession>
<evidence type="ECO:0000256" key="4">
    <source>
        <dbReference type="ARBA" id="ARBA00022827"/>
    </source>
</evidence>
<dbReference type="AlphaFoldDB" id="A0A7R9GHM7"/>
<organism evidence="8">
    <name type="scientific">Notodromas monacha</name>
    <dbReference type="NCBI Taxonomy" id="399045"/>
    <lineage>
        <taxon>Eukaryota</taxon>
        <taxon>Metazoa</taxon>
        <taxon>Ecdysozoa</taxon>
        <taxon>Arthropoda</taxon>
        <taxon>Crustacea</taxon>
        <taxon>Oligostraca</taxon>
        <taxon>Ostracoda</taxon>
        <taxon>Podocopa</taxon>
        <taxon>Podocopida</taxon>
        <taxon>Cypridocopina</taxon>
        <taxon>Cypridoidea</taxon>
        <taxon>Cyprididae</taxon>
        <taxon>Notodromas</taxon>
    </lineage>
</organism>
<protein>
    <recommendedName>
        <fullName evidence="10">All-trans-retinol 13,14-reductase</fullName>
    </recommendedName>
</protein>
<reference evidence="8" key="1">
    <citation type="submission" date="2020-11" db="EMBL/GenBank/DDBJ databases">
        <authorList>
            <person name="Tran Van P."/>
        </authorList>
    </citation>
    <scope>NUCLEOTIDE SEQUENCE</scope>
</reference>
<evidence type="ECO:0008006" key="10">
    <source>
        <dbReference type="Google" id="ProtNLM"/>
    </source>
</evidence>
<keyword evidence="5" id="KW-0521">NADP</keyword>
<gene>
    <name evidence="8" type="ORF">NMOB1V02_LOCUS9138</name>
</gene>
<keyword evidence="6" id="KW-0520">NAD</keyword>
<evidence type="ECO:0000256" key="5">
    <source>
        <dbReference type="ARBA" id="ARBA00022857"/>
    </source>
</evidence>
<dbReference type="OrthoDB" id="7777654at2759"/>
<sequence>MLFLLWILLVLPFSAWVVRKLSQVVRHPIFTRKNLTNNRPIVLDRRKRNEILANSFSPQKVEGQQFDAIIIGSGPSGMSTGSYLAKGGKKVLVLEQHDTAGGSCHTFLDKGYEFDAGHHYSPYMDPKIPTSVFIHAAVGGNIDFIQLMGYRKENQITTSEAFKSITERSPDMSVVLQFLTTDLTPGNLWSYPLWAFATAIMKGGSAYPKGGSSEYPFQMGCEIVERGGTVLVNANVEKIIMNSSNTKACGVIVKKGNKRTSIFAPIIVSSAGLAVTINDLLPSNIPKNSPWFEEMNKHLKFPGHSYFHAFVGLRGTVEELGLITHPLRSFATNEPMMERCEEMSFEEAMEAEIPMMMFLGCSGADPTSSLRNPGKCVVQLLMCASSKWFSQWEGGKPMHRDDEYEARKNAYGHKAIETMYRLYPQLEGRIDYLSFATEVTVHHYLNRKSGGYSKLALTPYKMSLEASLNLRPDTPIEGLFLTGEDTFIVAVITAILSGTITASRILNRNLILEGLVWHFYDKLRRRIFGDYSSQLPNKGEPHS</sequence>